<accession>A0A379MN30</accession>
<evidence type="ECO:0000313" key="10">
    <source>
        <dbReference type="EMBL" id="SUE32876.1"/>
    </source>
</evidence>
<dbReference type="PANTHER" id="PTHR30572:SF4">
    <property type="entry name" value="ABC TRANSPORTER PERMEASE YTRF"/>
    <property type="match status" value="1"/>
</dbReference>
<feature type="transmembrane region" description="Helical" evidence="7">
    <location>
        <begin position="721"/>
        <end position="741"/>
    </location>
</feature>
<dbReference type="OrthoDB" id="973461at2"/>
<dbReference type="Pfam" id="PF02687">
    <property type="entry name" value="FtsX"/>
    <property type="match status" value="2"/>
</dbReference>
<dbReference type="InterPro" id="IPR050250">
    <property type="entry name" value="Macrolide_Exporter_MacB"/>
</dbReference>
<keyword evidence="4 7" id="KW-1133">Transmembrane helix</keyword>
<keyword evidence="2" id="KW-1003">Cell membrane</keyword>
<dbReference type="InterPro" id="IPR003838">
    <property type="entry name" value="ABC3_permease_C"/>
</dbReference>
<evidence type="ECO:0000256" key="6">
    <source>
        <dbReference type="ARBA" id="ARBA00038076"/>
    </source>
</evidence>
<protein>
    <submittedName>
        <fullName evidence="10">Acidobacterial duplicated orphan permease</fullName>
    </submittedName>
</protein>
<organism evidence="10 11">
    <name type="scientific">Rikenella microfusus</name>
    <dbReference type="NCBI Taxonomy" id="28139"/>
    <lineage>
        <taxon>Bacteria</taxon>
        <taxon>Pseudomonadati</taxon>
        <taxon>Bacteroidota</taxon>
        <taxon>Bacteroidia</taxon>
        <taxon>Bacteroidales</taxon>
        <taxon>Rikenellaceae</taxon>
        <taxon>Rikenella</taxon>
    </lineage>
</organism>
<dbReference type="RefSeq" id="WP_027291067.1">
    <property type="nucleotide sequence ID" value="NZ_UGVL01000001.1"/>
</dbReference>
<dbReference type="Proteomes" id="UP000255233">
    <property type="component" value="Unassembled WGS sequence"/>
</dbReference>
<comment type="subcellular location">
    <subcellularLocation>
        <location evidence="1">Cell membrane</location>
        <topology evidence="1">Multi-pass membrane protein</topology>
    </subcellularLocation>
</comment>
<feature type="transmembrane region" description="Helical" evidence="7">
    <location>
        <begin position="283"/>
        <end position="306"/>
    </location>
</feature>
<dbReference type="EMBL" id="UGVL01000001">
    <property type="protein sequence ID" value="SUE32876.1"/>
    <property type="molecule type" value="Genomic_DNA"/>
</dbReference>
<evidence type="ECO:0000259" key="9">
    <source>
        <dbReference type="Pfam" id="PF12704"/>
    </source>
</evidence>
<keyword evidence="5 7" id="KW-0472">Membrane</keyword>
<reference evidence="10 11" key="1">
    <citation type="submission" date="2018-06" db="EMBL/GenBank/DDBJ databases">
        <authorList>
            <consortium name="Pathogen Informatics"/>
            <person name="Doyle S."/>
        </authorList>
    </citation>
    <scope>NUCLEOTIDE SEQUENCE [LARGE SCALE GENOMIC DNA]</scope>
    <source>
        <strain evidence="10 11">NCTC11190</strain>
    </source>
</reference>
<feature type="transmembrane region" description="Helical" evidence="7">
    <location>
        <begin position="423"/>
        <end position="442"/>
    </location>
</feature>
<evidence type="ECO:0000256" key="5">
    <source>
        <dbReference type="ARBA" id="ARBA00023136"/>
    </source>
</evidence>
<evidence type="ECO:0000256" key="3">
    <source>
        <dbReference type="ARBA" id="ARBA00022692"/>
    </source>
</evidence>
<evidence type="ECO:0000256" key="2">
    <source>
        <dbReference type="ARBA" id="ARBA00022475"/>
    </source>
</evidence>
<dbReference type="GO" id="GO:0022857">
    <property type="term" value="F:transmembrane transporter activity"/>
    <property type="evidence" value="ECO:0007669"/>
    <property type="project" value="TreeGrafter"/>
</dbReference>
<feature type="transmembrane region" description="Helical" evidence="7">
    <location>
        <begin position="372"/>
        <end position="392"/>
    </location>
</feature>
<dbReference type="GO" id="GO:0005886">
    <property type="term" value="C:plasma membrane"/>
    <property type="evidence" value="ECO:0007669"/>
    <property type="project" value="UniProtKB-SubCell"/>
</dbReference>
<feature type="transmembrane region" description="Helical" evidence="7">
    <location>
        <begin position="21"/>
        <end position="42"/>
    </location>
</feature>
<proteinExistence type="inferred from homology"/>
<feature type="domain" description="MacB-like periplasmic core" evidence="9">
    <location>
        <begin position="19"/>
        <end position="235"/>
    </location>
</feature>
<feature type="transmembrane region" description="Helical" evidence="7">
    <location>
        <begin position="753"/>
        <end position="775"/>
    </location>
</feature>
<evidence type="ECO:0000256" key="1">
    <source>
        <dbReference type="ARBA" id="ARBA00004651"/>
    </source>
</evidence>
<comment type="similarity">
    <text evidence="6">Belongs to the ABC-4 integral membrane protein family.</text>
</comment>
<dbReference type="InterPro" id="IPR025857">
    <property type="entry name" value="MacB_PCD"/>
</dbReference>
<dbReference type="PANTHER" id="PTHR30572">
    <property type="entry name" value="MEMBRANE COMPONENT OF TRANSPORTER-RELATED"/>
    <property type="match status" value="1"/>
</dbReference>
<feature type="transmembrane region" description="Helical" evidence="7">
    <location>
        <begin position="669"/>
        <end position="691"/>
    </location>
</feature>
<feature type="domain" description="ABC3 transporter permease C-terminal" evidence="8">
    <location>
        <begin position="286"/>
        <end position="402"/>
    </location>
</feature>
<gene>
    <name evidence="10" type="ORF">NCTC11190_00057</name>
</gene>
<dbReference type="STRING" id="880526.GCA_000427365_01381"/>
<dbReference type="Pfam" id="PF12704">
    <property type="entry name" value="MacB_PCD"/>
    <property type="match status" value="1"/>
</dbReference>
<evidence type="ECO:0000256" key="4">
    <source>
        <dbReference type="ARBA" id="ARBA00022989"/>
    </source>
</evidence>
<keyword evidence="3 7" id="KW-0812">Transmembrane</keyword>
<feature type="transmembrane region" description="Helical" evidence="7">
    <location>
        <begin position="327"/>
        <end position="352"/>
    </location>
</feature>
<evidence type="ECO:0000313" key="11">
    <source>
        <dbReference type="Proteomes" id="UP000255233"/>
    </source>
</evidence>
<feature type="domain" description="ABC3 transporter permease C-terminal" evidence="8">
    <location>
        <begin position="672"/>
        <end position="785"/>
    </location>
</feature>
<keyword evidence="11" id="KW-1185">Reference proteome</keyword>
<evidence type="ECO:0000259" key="8">
    <source>
        <dbReference type="Pfam" id="PF02687"/>
    </source>
</evidence>
<name>A0A379MN30_9BACT</name>
<sequence length="792" mass="87069">MKTIFRNFLTTLRRFKMASALNILGLSVAFAAFILILMQVRYEYSFDKFHRNAGRIYRVEVDAGELGHVPIVSRPFGPTFGDNTAAVEDYCIIRPHFTESYVTVDRNGTETGFLQITMGATPGFTRLFTPEMVEGTDDVLVAPGKALLPASLARKFFGSEFGVLGARITVNSGDQAADFEVGGVYRDFPANSQIKNLVYTSIPEKGENDDWGTFSYTMYVLLQPGADPEAVAQEWNRFDLASKVGWAESPTIGLTELSDIYFDTRPLMADFGTEHGKRTTTDLLLAIALLVIGIAAVNFVNFSTSLTPLRIKSINTQKVLGSPVSTLRAALVAEAEGIALIAFAAAVLWVYLLSGTSFNQFLSGGISLAGNGSLMLTALGVAAAVGLLAGLYPAYYTTSFPPALVLKKGSFGMSAKGRKLRTALIGFQFVVSLGLIVAAMFLQLQNNYLRYIDTGMDQERIAYMQLGGELVGSKAFDTEVKQSPLIEDVAYSQMPIGIGNSHAQWFKDFRGQQISFAVEPVSWNFPQVMGIELADGDYFNERDSIRQGNVYIFNEQAAKDYGLTTRDQIVEWGSGENALKSEIRGIAKDFNFQSLHSSIAPFAMVVRGKQFGATPLPVAYFKIKGDPYAAVDHIERVAAQIDPAYPVSAQFFDTAFNALYQKDRRTTSLITVFSLLAVVISLVGVFGLVVFETQYRRKEIGVRKVMGATVVEILTMFNKSFVRLVFVCFVIAAPLAWYGVTKWLETFAYRTPVYWWVFALSLAVVLLITLITVTVQSWRAATANPVNALKAE</sequence>
<dbReference type="AlphaFoldDB" id="A0A379MN30"/>
<evidence type="ECO:0000256" key="7">
    <source>
        <dbReference type="SAM" id="Phobius"/>
    </source>
</evidence>